<dbReference type="RefSeq" id="WP_264716325.1">
    <property type="nucleotide sequence ID" value="NZ_JAPDNT010000036.1"/>
</dbReference>
<accession>A0AA42CK08</accession>
<dbReference type="EMBL" id="JAPDNT010000036">
    <property type="protein sequence ID" value="MCW3477380.1"/>
    <property type="molecule type" value="Genomic_DNA"/>
</dbReference>
<keyword evidence="3" id="KW-1185">Reference proteome</keyword>
<proteinExistence type="predicted"/>
<dbReference type="AlphaFoldDB" id="A0AA42CK08"/>
<gene>
    <name evidence="2" type="ORF">OL599_22685</name>
</gene>
<keyword evidence="1" id="KW-1133">Transmembrane helix</keyword>
<reference evidence="2" key="1">
    <citation type="submission" date="2022-09" db="EMBL/GenBank/DDBJ databases">
        <title>Rhodovastum sp. nov. RN2-1 isolated from soil in Seongnam, South Korea.</title>
        <authorList>
            <person name="Le N.T."/>
        </authorList>
    </citation>
    <scope>NUCLEOTIDE SEQUENCE</scope>
    <source>
        <strain evidence="2">RN2-1</strain>
    </source>
</reference>
<keyword evidence="1" id="KW-0472">Membrane</keyword>
<sequence>MRFASRLCAPAILACVVIFGPAVALVSPALAQLAPAGVASPTTGPFGPLVDAVLQLVQPVLLAVAAILARALLQRFKIDQHEAAVTLITGAAQRGAGIAYGFIAAAGATIADAQIHNVAVAKGVSYVTAAFPDTLRALGVTPDRIEAMVQAELGRLLGVDPAVTIAPMPMLSPATAGLAAAEAPAAAAAA</sequence>
<keyword evidence="1" id="KW-0812">Transmembrane</keyword>
<feature type="transmembrane region" description="Helical" evidence="1">
    <location>
        <begin position="55"/>
        <end position="73"/>
    </location>
</feature>
<evidence type="ECO:0000313" key="2">
    <source>
        <dbReference type="EMBL" id="MCW3477380.1"/>
    </source>
</evidence>
<protein>
    <submittedName>
        <fullName evidence="2">Uncharacterized protein</fullName>
    </submittedName>
</protein>
<organism evidence="2 3">
    <name type="scientific">Limobrevibacterium gyesilva</name>
    <dbReference type="NCBI Taxonomy" id="2991712"/>
    <lineage>
        <taxon>Bacteria</taxon>
        <taxon>Pseudomonadati</taxon>
        <taxon>Pseudomonadota</taxon>
        <taxon>Alphaproteobacteria</taxon>
        <taxon>Acetobacterales</taxon>
        <taxon>Acetobacteraceae</taxon>
        <taxon>Limobrevibacterium</taxon>
    </lineage>
</organism>
<name>A0AA42CK08_9PROT</name>
<evidence type="ECO:0000256" key="1">
    <source>
        <dbReference type="SAM" id="Phobius"/>
    </source>
</evidence>
<comment type="caution">
    <text evidence="2">The sequence shown here is derived from an EMBL/GenBank/DDBJ whole genome shotgun (WGS) entry which is preliminary data.</text>
</comment>
<dbReference type="Proteomes" id="UP001165679">
    <property type="component" value="Unassembled WGS sequence"/>
</dbReference>
<reference evidence="2" key="2">
    <citation type="submission" date="2022-10" db="EMBL/GenBank/DDBJ databases">
        <authorList>
            <person name="Trinh H.N."/>
        </authorList>
    </citation>
    <scope>NUCLEOTIDE SEQUENCE</scope>
    <source>
        <strain evidence="2">RN2-1</strain>
    </source>
</reference>
<evidence type="ECO:0000313" key="3">
    <source>
        <dbReference type="Proteomes" id="UP001165679"/>
    </source>
</evidence>